<evidence type="ECO:0000256" key="4">
    <source>
        <dbReference type="ARBA" id="ARBA00022759"/>
    </source>
</evidence>
<dbReference type="PANTHER" id="PTHR33146">
    <property type="entry name" value="ENDONUCLEASE 4"/>
    <property type="match status" value="1"/>
</dbReference>
<dbReference type="GO" id="GO:0006308">
    <property type="term" value="P:DNA catabolic process"/>
    <property type="evidence" value="ECO:0007669"/>
    <property type="project" value="InterPro"/>
</dbReference>
<protein>
    <submittedName>
        <fullName evidence="9">Nuclease Le1</fullName>
    </submittedName>
</protein>
<dbReference type="AlphaFoldDB" id="A0A1Y2IM82"/>
<dbReference type="OrthoDB" id="441446at2759"/>
<evidence type="ECO:0000256" key="2">
    <source>
        <dbReference type="ARBA" id="ARBA00022722"/>
    </source>
</evidence>
<dbReference type="GO" id="GO:0004519">
    <property type="term" value="F:endonuclease activity"/>
    <property type="evidence" value="ECO:0007669"/>
    <property type="project" value="UniProtKB-KW"/>
</dbReference>
<evidence type="ECO:0000256" key="5">
    <source>
        <dbReference type="ARBA" id="ARBA00022801"/>
    </source>
</evidence>
<feature type="compositionally biased region" description="Polar residues" evidence="8">
    <location>
        <begin position="227"/>
        <end position="239"/>
    </location>
</feature>
<keyword evidence="6" id="KW-1015">Disulfide bond</keyword>
<keyword evidence="5" id="KW-0378">Hydrolase</keyword>
<dbReference type="STRING" id="1353009.A0A1Y2IM82"/>
<evidence type="ECO:0000256" key="7">
    <source>
        <dbReference type="ARBA" id="ARBA00023180"/>
    </source>
</evidence>
<dbReference type="SUPFAM" id="SSF48537">
    <property type="entry name" value="Phospholipase C/P1 nuclease"/>
    <property type="match status" value="2"/>
</dbReference>
<name>A0A1Y2IM82_TRAC3</name>
<dbReference type="GO" id="GO:0016788">
    <property type="term" value="F:hydrolase activity, acting on ester bonds"/>
    <property type="evidence" value="ECO:0007669"/>
    <property type="project" value="InterPro"/>
</dbReference>
<evidence type="ECO:0000256" key="3">
    <source>
        <dbReference type="ARBA" id="ARBA00022723"/>
    </source>
</evidence>
<organism evidence="9 10">
    <name type="scientific">Trametes coccinea (strain BRFM310)</name>
    <name type="common">Pycnoporus coccineus</name>
    <dbReference type="NCBI Taxonomy" id="1353009"/>
    <lineage>
        <taxon>Eukaryota</taxon>
        <taxon>Fungi</taxon>
        <taxon>Dikarya</taxon>
        <taxon>Basidiomycota</taxon>
        <taxon>Agaricomycotina</taxon>
        <taxon>Agaricomycetes</taxon>
        <taxon>Polyporales</taxon>
        <taxon>Polyporaceae</taxon>
        <taxon>Trametes</taxon>
    </lineage>
</organism>
<keyword evidence="2" id="KW-0540">Nuclease</keyword>
<feature type="region of interest" description="Disordered" evidence="8">
    <location>
        <begin position="227"/>
        <end position="249"/>
    </location>
</feature>
<evidence type="ECO:0000256" key="8">
    <source>
        <dbReference type="SAM" id="MobiDB-lite"/>
    </source>
</evidence>
<keyword evidence="10" id="KW-1185">Reference proteome</keyword>
<evidence type="ECO:0000256" key="1">
    <source>
        <dbReference type="ARBA" id="ARBA00009547"/>
    </source>
</evidence>
<reference evidence="9 10" key="1">
    <citation type="journal article" date="2015" name="Biotechnol. Biofuels">
        <title>Enhanced degradation of softwood versus hardwood by the white-rot fungus Pycnoporus coccineus.</title>
        <authorList>
            <person name="Couturier M."/>
            <person name="Navarro D."/>
            <person name="Chevret D."/>
            <person name="Henrissat B."/>
            <person name="Piumi F."/>
            <person name="Ruiz-Duenas F.J."/>
            <person name="Martinez A.T."/>
            <person name="Grigoriev I.V."/>
            <person name="Riley R."/>
            <person name="Lipzen A."/>
            <person name="Berrin J.G."/>
            <person name="Master E.R."/>
            <person name="Rosso M.N."/>
        </authorList>
    </citation>
    <scope>NUCLEOTIDE SEQUENCE [LARGE SCALE GENOMIC DNA]</scope>
    <source>
        <strain evidence="9 10">BRFM310</strain>
    </source>
</reference>
<dbReference type="InterPro" id="IPR008947">
    <property type="entry name" value="PLipase_C/P1_nuclease_dom_sf"/>
</dbReference>
<evidence type="ECO:0000313" key="9">
    <source>
        <dbReference type="EMBL" id="OSD02218.1"/>
    </source>
</evidence>
<keyword evidence="7" id="KW-0325">Glycoprotein</keyword>
<dbReference type="EMBL" id="KZ084106">
    <property type="protein sequence ID" value="OSD02218.1"/>
    <property type="molecule type" value="Genomic_DNA"/>
</dbReference>
<dbReference type="InterPro" id="IPR003154">
    <property type="entry name" value="S1/P1nuclease"/>
</dbReference>
<dbReference type="Gene3D" id="1.10.575.10">
    <property type="entry name" value="P1 Nuclease"/>
    <property type="match status" value="1"/>
</dbReference>
<dbReference type="GO" id="GO:0046872">
    <property type="term" value="F:metal ion binding"/>
    <property type="evidence" value="ECO:0007669"/>
    <property type="project" value="UniProtKB-KW"/>
</dbReference>
<dbReference type="CDD" id="cd11010">
    <property type="entry name" value="S1-P1_nuclease"/>
    <property type="match status" value="1"/>
</dbReference>
<keyword evidence="3" id="KW-0479">Metal-binding</keyword>
<dbReference type="PANTHER" id="PTHR33146:SF26">
    <property type="entry name" value="ENDONUCLEASE 4"/>
    <property type="match status" value="1"/>
</dbReference>
<sequence>MTLRGFRLMDLLIGFVILSSVLYVRAWGNLGHQTIGFVAQSFLAPKALEFVQTTLGAQYNFSLGPAATWADEVKSEPAFKWSADLHFVDAEDSPLTGSCSVNEQRDCGNGQCILTAIANYTARVVDPTLDAEQIQEALKFVDHFLGDIGQPLHVEALEAGGNDIPAVCSGESSRNLHAASQDTGMVTKHIDQSHGGTTEQYATDLVQEIQAGSFESVAASWISCSSPTEPLSRRSSTAEEISEKTHPGAQLESELKRLIHARQSDDAITPLACPLVWAAESNAFDCSVVFNFQSGEDLCSGTYFENAVPVIDLQLAKQGFRLAAWLNVLFDGATNLP</sequence>
<dbReference type="Pfam" id="PF02265">
    <property type="entry name" value="S1-P1_nuclease"/>
    <property type="match status" value="2"/>
</dbReference>
<dbReference type="Proteomes" id="UP000193067">
    <property type="component" value="Unassembled WGS sequence"/>
</dbReference>
<keyword evidence="4" id="KW-0255">Endonuclease</keyword>
<dbReference type="GO" id="GO:0003676">
    <property type="term" value="F:nucleic acid binding"/>
    <property type="evidence" value="ECO:0007669"/>
    <property type="project" value="InterPro"/>
</dbReference>
<comment type="similarity">
    <text evidence="1">Belongs to the nuclease type I family.</text>
</comment>
<accession>A0A1Y2IM82</accession>
<proteinExistence type="inferred from homology"/>
<evidence type="ECO:0000313" key="10">
    <source>
        <dbReference type="Proteomes" id="UP000193067"/>
    </source>
</evidence>
<gene>
    <name evidence="9" type="ORF">PYCCODRAFT_1367894</name>
</gene>
<evidence type="ECO:0000256" key="6">
    <source>
        <dbReference type="ARBA" id="ARBA00023157"/>
    </source>
</evidence>